<evidence type="ECO:0000313" key="2">
    <source>
        <dbReference type="EMBL" id="CAL0310905.1"/>
    </source>
</evidence>
<dbReference type="InterPro" id="IPR002048">
    <property type="entry name" value="EF_hand_dom"/>
</dbReference>
<keyword evidence="3" id="KW-1185">Reference proteome</keyword>
<accession>A0AAV1WNB3</accession>
<dbReference type="PROSITE" id="PS50222">
    <property type="entry name" value="EF_HAND_2"/>
    <property type="match status" value="1"/>
</dbReference>
<reference evidence="2 3" key="1">
    <citation type="submission" date="2024-03" db="EMBL/GenBank/DDBJ databases">
        <authorList>
            <person name="Martinez-Hernandez J."/>
        </authorList>
    </citation>
    <scope>NUCLEOTIDE SEQUENCE [LARGE SCALE GENOMIC DNA]</scope>
</reference>
<feature type="domain" description="EF-hand" evidence="1">
    <location>
        <begin position="8"/>
        <end position="43"/>
    </location>
</feature>
<dbReference type="Gene3D" id="1.10.238.10">
    <property type="entry name" value="EF-hand"/>
    <property type="match status" value="1"/>
</dbReference>
<proteinExistence type="predicted"/>
<dbReference type="SUPFAM" id="SSF47473">
    <property type="entry name" value="EF-hand"/>
    <property type="match status" value="1"/>
</dbReference>
<evidence type="ECO:0000313" key="3">
    <source>
        <dbReference type="Proteomes" id="UP001497480"/>
    </source>
</evidence>
<organism evidence="2 3">
    <name type="scientific">Lupinus luteus</name>
    <name type="common">European yellow lupine</name>
    <dbReference type="NCBI Taxonomy" id="3873"/>
    <lineage>
        <taxon>Eukaryota</taxon>
        <taxon>Viridiplantae</taxon>
        <taxon>Streptophyta</taxon>
        <taxon>Embryophyta</taxon>
        <taxon>Tracheophyta</taxon>
        <taxon>Spermatophyta</taxon>
        <taxon>Magnoliopsida</taxon>
        <taxon>eudicotyledons</taxon>
        <taxon>Gunneridae</taxon>
        <taxon>Pentapetalae</taxon>
        <taxon>rosids</taxon>
        <taxon>fabids</taxon>
        <taxon>Fabales</taxon>
        <taxon>Fabaceae</taxon>
        <taxon>Papilionoideae</taxon>
        <taxon>50 kb inversion clade</taxon>
        <taxon>genistoids sensu lato</taxon>
        <taxon>core genistoids</taxon>
        <taxon>Genisteae</taxon>
        <taxon>Lupinus</taxon>
    </lineage>
</organism>
<gene>
    <name evidence="2" type="ORF">LLUT_LOCUS11965</name>
</gene>
<dbReference type="AlphaFoldDB" id="A0AAV1WNB3"/>
<sequence>MAEVLSEEQILEIKEAFGLFDKDVDRCISVEELATCKSHIFLMQGNNCNESDTRDICCGKKVDDVGPK</sequence>
<protein>
    <recommendedName>
        <fullName evidence="1">EF-hand domain-containing protein</fullName>
    </recommendedName>
</protein>
<dbReference type="EMBL" id="CAXHTB010000008">
    <property type="protein sequence ID" value="CAL0310905.1"/>
    <property type="molecule type" value="Genomic_DNA"/>
</dbReference>
<dbReference type="InterPro" id="IPR011992">
    <property type="entry name" value="EF-hand-dom_pair"/>
</dbReference>
<comment type="caution">
    <text evidence="2">The sequence shown here is derived from an EMBL/GenBank/DDBJ whole genome shotgun (WGS) entry which is preliminary data.</text>
</comment>
<dbReference type="GO" id="GO:0005509">
    <property type="term" value="F:calcium ion binding"/>
    <property type="evidence" value="ECO:0007669"/>
    <property type="project" value="InterPro"/>
</dbReference>
<name>A0AAV1WNB3_LUPLU</name>
<evidence type="ECO:0000259" key="1">
    <source>
        <dbReference type="PROSITE" id="PS50222"/>
    </source>
</evidence>
<dbReference type="Proteomes" id="UP001497480">
    <property type="component" value="Unassembled WGS sequence"/>
</dbReference>